<dbReference type="InterPro" id="IPR038375">
    <property type="entry name" value="NDUFAF7_sf"/>
</dbReference>
<evidence type="ECO:0000313" key="9">
    <source>
        <dbReference type="Proteomes" id="UP000019384"/>
    </source>
</evidence>
<keyword evidence="9" id="KW-1185">Reference proteome</keyword>
<keyword evidence="3 7" id="KW-0489">Methyltransferase</keyword>
<evidence type="ECO:0000256" key="5">
    <source>
        <dbReference type="ARBA" id="ARBA00023128"/>
    </source>
</evidence>
<reference evidence="8" key="1">
    <citation type="submission" date="2013-12" db="EMBL/GenBank/DDBJ databases">
        <authorList>
            <person name="Genoscope - CEA"/>
        </authorList>
    </citation>
    <scope>NUCLEOTIDE SEQUENCE</scope>
    <source>
        <strain evidence="8">CBS 1993</strain>
    </source>
</reference>
<dbReference type="GO" id="GO:0035243">
    <property type="term" value="F:protein-arginine omega-N symmetric methyltransferase activity"/>
    <property type="evidence" value="ECO:0007669"/>
    <property type="project" value="UniProtKB-EC"/>
</dbReference>
<sequence>MFRLTTAVRRRAFSTKSLTLVEKKKEFVHDYSVLPSSLQYRLPENEVPIEEAKKTIRLNANVLKTVLEEGGVESLKYQKNLASFLEYPLTNSKKLSRRRERPRACKMLTRDFIEDSLYNPNYGYFSKEAEIFHPAKPFDYKNLKSQEDFMAHWLKAYDKYDHENEPSNEAKEQRITRPSLQLWHTPTELFQPYYGEALARYLLVNYKLTQYPYNDLIIYEMGGGNGTLMLNILNYIRERQPDVYARTKYKIIEISGRLAEKQKQSAIELRLKAEGGDHKDKVEIINKSIFEWKEVVSDPCFFIGLEVFDNFAHDVVKYDINTQQPHQGYVLIDQNGDMREYFSPRLDGWTEAFLTLREEGRYPVLHAPGPRLWGQHPLEKPVFYNQMKNSLNPLRAELSDSEYIPSRLLQFFLILKEKFPEHRLLASDFHSLPDSSPGYMSPVVQTMLNDRMVTTDSYMVLQGYFDIMFPTDFELMKDMYRQVVGKICKTSTHREFLEQWSDIDATTTKTGENPMLDLYVNASFMLS</sequence>
<name>W6MNJ6_9ASCO</name>
<dbReference type="OrthoDB" id="17415at2759"/>
<proteinExistence type="inferred from homology"/>
<dbReference type="GO" id="GO:0005739">
    <property type="term" value="C:mitochondrion"/>
    <property type="evidence" value="ECO:0007669"/>
    <property type="project" value="UniProtKB-SubCell"/>
</dbReference>
<evidence type="ECO:0000256" key="2">
    <source>
        <dbReference type="ARBA" id="ARBA00005891"/>
    </source>
</evidence>
<evidence type="ECO:0000313" key="8">
    <source>
        <dbReference type="EMBL" id="CDK28239.1"/>
    </source>
</evidence>
<gene>
    <name evidence="8" type="ORF">KUCA_T00004221001</name>
</gene>
<dbReference type="AlphaFoldDB" id="W6MNJ6"/>
<keyword evidence="5 7" id="KW-0496">Mitochondrion</keyword>
<comment type="function">
    <text evidence="7">Arginine methyltransferase involved in the assembly or stability of mitochondrial NADH:ubiquinone oxidoreductase complex (complex I).</text>
</comment>
<comment type="catalytic activity">
    <reaction evidence="6 7">
        <text>L-arginyl-[protein] + 2 S-adenosyl-L-methionine = N(omega),N(omega)'-dimethyl-L-arginyl-[protein] + 2 S-adenosyl-L-homocysteine + 2 H(+)</text>
        <dbReference type="Rhea" id="RHEA:48108"/>
        <dbReference type="Rhea" id="RHEA-COMP:10532"/>
        <dbReference type="Rhea" id="RHEA-COMP:11992"/>
        <dbReference type="ChEBI" id="CHEBI:15378"/>
        <dbReference type="ChEBI" id="CHEBI:29965"/>
        <dbReference type="ChEBI" id="CHEBI:57856"/>
        <dbReference type="ChEBI" id="CHEBI:59789"/>
        <dbReference type="ChEBI" id="CHEBI:88221"/>
        <dbReference type="EC" id="2.1.1.320"/>
    </reaction>
</comment>
<comment type="similarity">
    <text evidence="2 7">Belongs to the NDUFAF7 family.</text>
</comment>
<dbReference type="GO" id="GO:0032259">
    <property type="term" value="P:methylation"/>
    <property type="evidence" value="ECO:0007669"/>
    <property type="project" value="UniProtKB-KW"/>
</dbReference>
<evidence type="ECO:0000256" key="1">
    <source>
        <dbReference type="ARBA" id="ARBA00004173"/>
    </source>
</evidence>
<dbReference type="Proteomes" id="UP000019384">
    <property type="component" value="Unassembled WGS sequence"/>
</dbReference>
<dbReference type="RefSeq" id="XP_022460229.1">
    <property type="nucleotide sequence ID" value="XM_022600933.1"/>
</dbReference>
<comment type="subcellular location">
    <subcellularLocation>
        <location evidence="1 7">Mitochondrion</location>
    </subcellularLocation>
</comment>
<dbReference type="EC" id="2.1.1.320" evidence="7"/>
<dbReference type="PANTHER" id="PTHR12049:SF5">
    <property type="entry name" value="PROTEIN ARGININE METHYLTRANSFERASE NDUFAF7 HOMOLOG, MITOCHONDRIAL"/>
    <property type="match status" value="1"/>
</dbReference>
<dbReference type="EMBL" id="HG793129">
    <property type="protein sequence ID" value="CDK28239.1"/>
    <property type="molecule type" value="Genomic_DNA"/>
</dbReference>
<reference evidence="8" key="2">
    <citation type="submission" date="2014-02" db="EMBL/GenBank/DDBJ databases">
        <title>Complete DNA sequence of /Kuraishia capsulata/ illustrates novel genomic features among budding yeasts (/Saccharomycotina/).</title>
        <authorList>
            <person name="Morales L."/>
            <person name="Noel B."/>
            <person name="Porcel B."/>
            <person name="Marcet-Houben M."/>
            <person name="Hullo M-F."/>
            <person name="Sacerdot C."/>
            <person name="Tekaia F."/>
            <person name="Leh-Louis V."/>
            <person name="Despons L."/>
            <person name="Khanna V."/>
            <person name="Aury J-M."/>
            <person name="Barbe V."/>
            <person name="Couloux A."/>
            <person name="Labadie K."/>
            <person name="Pelletier E."/>
            <person name="Souciet J-L."/>
            <person name="Boekhout T."/>
            <person name="Gabaldon T."/>
            <person name="Wincker P."/>
            <person name="Dujon B."/>
        </authorList>
    </citation>
    <scope>NUCLEOTIDE SEQUENCE</scope>
    <source>
        <strain evidence="8">CBS 1993</strain>
    </source>
</reference>
<evidence type="ECO:0000256" key="6">
    <source>
        <dbReference type="ARBA" id="ARBA00048612"/>
    </source>
</evidence>
<dbReference type="InterPro" id="IPR003788">
    <property type="entry name" value="NDUFAF7"/>
</dbReference>
<dbReference type="Gene3D" id="3.40.50.12710">
    <property type="match status" value="1"/>
</dbReference>
<protein>
    <recommendedName>
        <fullName evidence="7">Protein arginine methyltransferase NDUFAF7</fullName>
        <ecNumber evidence="7">2.1.1.320</ecNumber>
    </recommendedName>
</protein>
<evidence type="ECO:0000256" key="3">
    <source>
        <dbReference type="ARBA" id="ARBA00022603"/>
    </source>
</evidence>
<keyword evidence="4 7" id="KW-0808">Transferase</keyword>
<dbReference type="GeneID" id="34521617"/>
<evidence type="ECO:0000256" key="7">
    <source>
        <dbReference type="RuleBase" id="RU364114"/>
    </source>
</evidence>
<evidence type="ECO:0000256" key="4">
    <source>
        <dbReference type="ARBA" id="ARBA00022679"/>
    </source>
</evidence>
<dbReference type="PANTHER" id="PTHR12049">
    <property type="entry name" value="PROTEIN ARGININE METHYLTRANSFERASE NDUFAF7, MITOCHONDRIAL"/>
    <property type="match status" value="1"/>
</dbReference>
<accession>W6MNJ6</accession>
<dbReference type="STRING" id="1382522.W6MNJ6"/>
<dbReference type="Pfam" id="PF02636">
    <property type="entry name" value="Methyltransf_28"/>
    <property type="match status" value="1"/>
</dbReference>
<dbReference type="InterPro" id="IPR029063">
    <property type="entry name" value="SAM-dependent_MTases_sf"/>
</dbReference>
<organism evidence="8 9">
    <name type="scientific">Kuraishia capsulata CBS 1993</name>
    <dbReference type="NCBI Taxonomy" id="1382522"/>
    <lineage>
        <taxon>Eukaryota</taxon>
        <taxon>Fungi</taxon>
        <taxon>Dikarya</taxon>
        <taxon>Ascomycota</taxon>
        <taxon>Saccharomycotina</taxon>
        <taxon>Pichiomycetes</taxon>
        <taxon>Pichiales</taxon>
        <taxon>Pichiaceae</taxon>
        <taxon>Kuraishia</taxon>
    </lineage>
</organism>
<dbReference type="SUPFAM" id="SSF53335">
    <property type="entry name" value="S-adenosyl-L-methionine-dependent methyltransferases"/>
    <property type="match status" value="1"/>
</dbReference>
<dbReference type="HOGENOM" id="CLU_028484_1_0_1"/>